<gene>
    <name evidence="3" type="ORF">SAMN05444008_104267</name>
</gene>
<feature type="domain" description="SPW repeat-containing integral membrane" evidence="2">
    <location>
        <begin position="9"/>
        <end position="107"/>
    </location>
</feature>
<evidence type="ECO:0000313" key="4">
    <source>
        <dbReference type="Proteomes" id="UP000184368"/>
    </source>
</evidence>
<sequence>MKIIGTKMHGYLDYIMGVLLIAAPWLFDFAAGGAETWVPVILGAGTILYSLFTDYELGMSRQLSMRTHLGLDLAGGALLAVSPWLFGFADYVYMPHLILGILEVGASLMTKTHPSNERAHHQHGAHAMH</sequence>
<dbReference type="STRING" id="1302690.BUE76_15510"/>
<keyword evidence="1" id="KW-1133">Transmembrane helix</keyword>
<protein>
    <submittedName>
        <fullName evidence="3">SPW repeat-containing protein</fullName>
    </submittedName>
</protein>
<keyword evidence="1" id="KW-0472">Membrane</keyword>
<evidence type="ECO:0000256" key="1">
    <source>
        <dbReference type="SAM" id="Phobius"/>
    </source>
</evidence>
<organism evidence="3 4">
    <name type="scientific">Cnuella takakiae</name>
    <dbReference type="NCBI Taxonomy" id="1302690"/>
    <lineage>
        <taxon>Bacteria</taxon>
        <taxon>Pseudomonadati</taxon>
        <taxon>Bacteroidota</taxon>
        <taxon>Chitinophagia</taxon>
        <taxon>Chitinophagales</taxon>
        <taxon>Chitinophagaceae</taxon>
        <taxon>Cnuella</taxon>
    </lineage>
</organism>
<feature type="transmembrane region" description="Helical" evidence="1">
    <location>
        <begin position="69"/>
        <end position="86"/>
    </location>
</feature>
<dbReference type="AlphaFoldDB" id="A0A1M4YFV3"/>
<keyword evidence="1" id="KW-0812">Transmembrane</keyword>
<accession>A0A1M4YFV3</accession>
<dbReference type="Pfam" id="PF03779">
    <property type="entry name" value="SPW"/>
    <property type="match status" value="1"/>
</dbReference>
<keyword evidence="4" id="KW-1185">Reference proteome</keyword>
<name>A0A1M4YFV3_9BACT</name>
<dbReference type="RefSeq" id="WP_073041470.1">
    <property type="nucleotide sequence ID" value="NZ_FQUO01000004.1"/>
</dbReference>
<evidence type="ECO:0000259" key="2">
    <source>
        <dbReference type="Pfam" id="PF03779"/>
    </source>
</evidence>
<dbReference type="InterPro" id="IPR005530">
    <property type="entry name" value="SPW"/>
</dbReference>
<dbReference type="EMBL" id="FQUO01000004">
    <property type="protein sequence ID" value="SHF04610.1"/>
    <property type="molecule type" value="Genomic_DNA"/>
</dbReference>
<dbReference type="Proteomes" id="UP000184368">
    <property type="component" value="Unassembled WGS sequence"/>
</dbReference>
<proteinExistence type="predicted"/>
<reference evidence="3 4" key="1">
    <citation type="submission" date="2016-11" db="EMBL/GenBank/DDBJ databases">
        <authorList>
            <person name="Jaros S."/>
            <person name="Januszkiewicz K."/>
            <person name="Wedrychowicz H."/>
        </authorList>
    </citation>
    <scope>NUCLEOTIDE SEQUENCE [LARGE SCALE GENOMIC DNA]</scope>
    <source>
        <strain evidence="3 4">DSM 26897</strain>
    </source>
</reference>
<feature type="transmembrane region" description="Helical" evidence="1">
    <location>
        <begin position="12"/>
        <end position="31"/>
    </location>
</feature>
<feature type="transmembrane region" description="Helical" evidence="1">
    <location>
        <begin position="37"/>
        <end position="57"/>
    </location>
</feature>
<evidence type="ECO:0000313" key="3">
    <source>
        <dbReference type="EMBL" id="SHF04610.1"/>
    </source>
</evidence>